<organism evidence="3 4">
    <name type="scientific">Rhizophagus irregularis (strain DAOM 197198w)</name>
    <name type="common">Glomus intraradices</name>
    <dbReference type="NCBI Taxonomy" id="1432141"/>
    <lineage>
        <taxon>Eukaryota</taxon>
        <taxon>Fungi</taxon>
        <taxon>Fungi incertae sedis</taxon>
        <taxon>Mucoromycota</taxon>
        <taxon>Glomeromycotina</taxon>
        <taxon>Glomeromycetes</taxon>
        <taxon>Glomerales</taxon>
        <taxon>Glomeraceae</taxon>
        <taxon>Rhizophagus</taxon>
    </lineage>
</organism>
<keyword evidence="1" id="KW-0547">Nucleotide-binding</keyword>
<sequence>MPKLSVLAFLHVKPKGNTPEPIIPAFLHVKSKKMPKLSVLAFLHVKPKENMPEPIIPVLLHINLQFNNLLESLINNLQTIIPASITELLTIQLNSLRIDPPIYSHCNALTLPNDQLNALSTIRNILGGPSHQKNKHPYFFITGSSGTGKSFLINLIINDLKSKRSNYLLLAPTGIAATNIGGETIHSTLRIHETHSGFQSLAFYDYDFFKYLKTIDTLIIDEISMVSATLFSFISDMFSIIQQQTIAFGGLNVIIVGDLAQLPPVTGSPVYKSSE</sequence>
<reference evidence="3 4" key="1">
    <citation type="submission" date="2014-02" db="EMBL/GenBank/DDBJ databases">
        <title>Single nucleus genome sequencing reveals high similarity among nuclei of an endomycorrhizal fungus.</title>
        <authorList>
            <person name="Lin K."/>
            <person name="Geurts R."/>
            <person name="Zhang Z."/>
            <person name="Limpens E."/>
            <person name="Saunders D.G."/>
            <person name="Mu D."/>
            <person name="Pang E."/>
            <person name="Cao H."/>
            <person name="Cha H."/>
            <person name="Lin T."/>
            <person name="Zhou Q."/>
            <person name="Shang Y."/>
            <person name="Li Y."/>
            <person name="Ivanov S."/>
            <person name="Sharma T."/>
            <person name="Velzen R.V."/>
            <person name="Ruijter N.D."/>
            <person name="Aanen D.K."/>
            <person name="Win J."/>
            <person name="Kamoun S."/>
            <person name="Bisseling T."/>
            <person name="Huang S."/>
        </authorList>
    </citation>
    <scope>NUCLEOTIDE SEQUENCE [LARGE SCALE GENOMIC DNA]</scope>
    <source>
        <strain evidence="4">DAOM197198w</strain>
    </source>
</reference>
<dbReference type="GO" id="GO:0000723">
    <property type="term" value="P:telomere maintenance"/>
    <property type="evidence" value="ECO:0007669"/>
    <property type="project" value="InterPro"/>
</dbReference>
<comment type="caution">
    <text evidence="3">The sequence shown here is derived from an EMBL/GenBank/DDBJ whole genome shotgun (WGS) entry which is preliminary data.</text>
</comment>
<comment type="similarity">
    <text evidence="1">Belongs to the helicase family.</text>
</comment>
<dbReference type="AlphaFoldDB" id="A0A015JAY7"/>
<keyword evidence="1" id="KW-0233">DNA recombination</keyword>
<dbReference type="OrthoDB" id="5578775at2759"/>
<dbReference type="InterPro" id="IPR027417">
    <property type="entry name" value="P-loop_NTPase"/>
</dbReference>
<dbReference type="GO" id="GO:0043139">
    <property type="term" value="F:5'-3' DNA helicase activity"/>
    <property type="evidence" value="ECO:0007669"/>
    <property type="project" value="UniProtKB-EC"/>
</dbReference>
<dbReference type="Gene3D" id="3.40.50.300">
    <property type="entry name" value="P-loop containing nucleotide triphosphate hydrolases"/>
    <property type="match status" value="1"/>
</dbReference>
<name>A0A015JAY7_RHIIW</name>
<keyword evidence="1" id="KW-0234">DNA repair</keyword>
<dbReference type="STRING" id="1432141.A0A015JAY7"/>
<dbReference type="EMBL" id="JEMT01023665">
    <property type="protein sequence ID" value="EXX64060.1"/>
    <property type="molecule type" value="Genomic_DNA"/>
</dbReference>
<comment type="cofactor">
    <cofactor evidence="1">
        <name>Mg(2+)</name>
        <dbReference type="ChEBI" id="CHEBI:18420"/>
    </cofactor>
</comment>
<feature type="domain" description="DNA helicase Pif1-like DEAD-box helicase" evidence="2">
    <location>
        <begin position="130"/>
        <end position="267"/>
    </location>
</feature>
<keyword evidence="4" id="KW-1185">Reference proteome</keyword>
<keyword evidence="1" id="KW-0378">Hydrolase</keyword>
<dbReference type="PANTHER" id="PTHR47642">
    <property type="entry name" value="ATP-DEPENDENT DNA HELICASE"/>
    <property type="match status" value="1"/>
</dbReference>
<dbReference type="GO" id="GO:0016887">
    <property type="term" value="F:ATP hydrolysis activity"/>
    <property type="evidence" value="ECO:0007669"/>
    <property type="project" value="RHEA"/>
</dbReference>
<dbReference type="GO" id="GO:0005524">
    <property type="term" value="F:ATP binding"/>
    <property type="evidence" value="ECO:0007669"/>
    <property type="project" value="UniProtKB-KW"/>
</dbReference>
<dbReference type="HOGENOM" id="CLU_1012457_0_0_1"/>
<keyword evidence="1" id="KW-0227">DNA damage</keyword>
<dbReference type="InterPro" id="IPR010285">
    <property type="entry name" value="DNA_helicase_pif1-like_DEAD"/>
</dbReference>
<evidence type="ECO:0000313" key="4">
    <source>
        <dbReference type="Proteomes" id="UP000022910"/>
    </source>
</evidence>
<dbReference type="InterPro" id="IPR051055">
    <property type="entry name" value="PIF1_helicase"/>
</dbReference>
<gene>
    <name evidence="3" type="ORF">RirG_146380</name>
</gene>
<protein>
    <recommendedName>
        <fullName evidence="1">ATP-dependent DNA helicase</fullName>
        <ecNumber evidence="1">5.6.2.3</ecNumber>
    </recommendedName>
</protein>
<proteinExistence type="inferred from homology"/>
<dbReference type="SUPFAM" id="SSF52540">
    <property type="entry name" value="P-loop containing nucleoside triphosphate hydrolases"/>
    <property type="match status" value="1"/>
</dbReference>
<dbReference type="GO" id="GO:0006310">
    <property type="term" value="P:DNA recombination"/>
    <property type="evidence" value="ECO:0007669"/>
    <property type="project" value="UniProtKB-KW"/>
</dbReference>
<accession>A0A015JAY7</accession>
<dbReference type="Pfam" id="PF05970">
    <property type="entry name" value="PIF1"/>
    <property type="match status" value="1"/>
</dbReference>
<dbReference type="GO" id="GO:0006281">
    <property type="term" value="P:DNA repair"/>
    <property type="evidence" value="ECO:0007669"/>
    <property type="project" value="UniProtKB-KW"/>
</dbReference>
<dbReference type="PANTHER" id="PTHR47642:SF5">
    <property type="entry name" value="ATP-DEPENDENT DNA HELICASE"/>
    <property type="match status" value="1"/>
</dbReference>
<keyword evidence="1" id="KW-0347">Helicase</keyword>
<comment type="catalytic activity">
    <reaction evidence="1">
        <text>ATP + H2O = ADP + phosphate + H(+)</text>
        <dbReference type="Rhea" id="RHEA:13065"/>
        <dbReference type="ChEBI" id="CHEBI:15377"/>
        <dbReference type="ChEBI" id="CHEBI:15378"/>
        <dbReference type="ChEBI" id="CHEBI:30616"/>
        <dbReference type="ChEBI" id="CHEBI:43474"/>
        <dbReference type="ChEBI" id="CHEBI:456216"/>
        <dbReference type="EC" id="5.6.2.3"/>
    </reaction>
</comment>
<evidence type="ECO:0000259" key="2">
    <source>
        <dbReference type="Pfam" id="PF05970"/>
    </source>
</evidence>
<keyword evidence="1" id="KW-0067">ATP-binding</keyword>
<evidence type="ECO:0000313" key="3">
    <source>
        <dbReference type="EMBL" id="EXX64060.1"/>
    </source>
</evidence>
<dbReference type="Proteomes" id="UP000022910">
    <property type="component" value="Unassembled WGS sequence"/>
</dbReference>
<evidence type="ECO:0000256" key="1">
    <source>
        <dbReference type="RuleBase" id="RU363044"/>
    </source>
</evidence>
<dbReference type="EC" id="5.6.2.3" evidence="1"/>